<gene>
    <name evidence="2" type="ORF">SAMN04488541_100921</name>
</gene>
<feature type="transmembrane region" description="Helical" evidence="1">
    <location>
        <begin position="75"/>
        <end position="95"/>
    </location>
</feature>
<evidence type="ECO:0008006" key="4">
    <source>
        <dbReference type="Google" id="ProtNLM"/>
    </source>
</evidence>
<organism evidence="2 3">
    <name type="scientific">Thermoflexibacter ruber</name>
    <dbReference type="NCBI Taxonomy" id="1003"/>
    <lineage>
        <taxon>Bacteria</taxon>
        <taxon>Pseudomonadati</taxon>
        <taxon>Bacteroidota</taxon>
        <taxon>Cytophagia</taxon>
        <taxon>Cytophagales</taxon>
        <taxon>Thermoflexibacteraceae</taxon>
        <taxon>Thermoflexibacter</taxon>
    </lineage>
</organism>
<proteinExistence type="predicted"/>
<evidence type="ECO:0000313" key="2">
    <source>
        <dbReference type="EMBL" id="SFE88367.1"/>
    </source>
</evidence>
<reference evidence="2 3" key="1">
    <citation type="submission" date="2016-10" db="EMBL/GenBank/DDBJ databases">
        <authorList>
            <person name="de Groot N.N."/>
        </authorList>
    </citation>
    <scope>NUCLEOTIDE SEQUENCE [LARGE SCALE GENOMIC DNA]</scope>
    <source>
        <strain>GEY</strain>
        <strain evidence="3">DSM 9560</strain>
    </source>
</reference>
<keyword evidence="3" id="KW-1185">Reference proteome</keyword>
<feature type="transmembrane region" description="Helical" evidence="1">
    <location>
        <begin position="138"/>
        <end position="162"/>
    </location>
</feature>
<sequence length="169" mass="19053">MEQEITPRQVGLKYGLITGLGYVAYSLVLFLTHAYTNNSLGWLSNLILIAGLVFACREFRAGFYNTMTLKQGISVGFWVVLLSTIISAIFTYIYIEFDKELLEAMREQAMFDLEKQKLPEEQLEQAMKMMDWFLSPEFLAGSTLIGGIIVGMIVAVIVAAVMKKDPENF</sequence>
<dbReference type="OrthoDB" id="1122768at2"/>
<feature type="transmembrane region" description="Helical" evidence="1">
    <location>
        <begin position="12"/>
        <end position="36"/>
    </location>
</feature>
<keyword evidence="1" id="KW-0812">Transmembrane</keyword>
<dbReference type="RefSeq" id="WP_091542076.1">
    <property type="nucleotide sequence ID" value="NZ_FONY01000009.1"/>
</dbReference>
<dbReference type="InterPro" id="IPR025250">
    <property type="entry name" value="DUF4199"/>
</dbReference>
<dbReference type="AlphaFoldDB" id="A0A1I2E6M5"/>
<keyword evidence="1" id="KW-0472">Membrane</keyword>
<dbReference type="Pfam" id="PF13858">
    <property type="entry name" value="DUF4199"/>
    <property type="match status" value="1"/>
</dbReference>
<protein>
    <recommendedName>
        <fullName evidence="4">DUF4199 domain-containing protein</fullName>
    </recommendedName>
</protein>
<accession>A0A1I2E6M5</accession>
<keyword evidence="1" id="KW-1133">Transmembrane helix</keyword>
<name>A0A1I2E6M5_9BACT</name>
<feature type="transmembrane region" description="Helical" evidence="1">
    <location>
        <begin position="42"/>
        <end position="63"/>
    </location>
</feature>
<dbReference type="Proteomes" id="UP000199513">
    <property type="component" value="Unassembled WGS sequence"/>
</dbReference>
<dbReference type="EMBL" id="FONY01000009">
    <property type="protein sequence ID" value="SFE88367.1"/>
    <property type="molecule type" value="Genomic_DNA"/>
</dbReference>
<dbReference type="STRING" id="1003.SAMN04488541_100921"/>
<evidence type="ECO:0000313" key="3">
    <source>
        <dbReference type="Proteomes" id="UP000199513"/>
    </source>
</evidence>
<evidence type="ECO:0000256" key="1">
    <source>
        <dbReference type="SAM" id="Phobius"/>
    </source>
</evidence>